<protein>
    <recommendedName>
        <fullName evidence="2">Nephrocystin 3-like N-terminal domain-containing protein</fullName>
    </recommendedName>
</protein>
<dbReference type="Gene3D" id="3.40.50.1820">
    <property type="entry name" value="alpha/beta hydrolase"/>
    <property type="match status" value="1"/>
</dbReference>
<reference evidence="4" key="1">
    <citation type="journal article" date="2014" name="BMC Genomics">
        <title>Genome characteristics reveal the impact of lichenization on lichen-forming fungus Endocarpon pusillum Hedwig (Verrucariales, Ascomycota).</title>
        <authorList>
            <person name="Wang Y.-Y."/>
            <person name="Liu B."/>
            <person name="Zhang X.-Y."/>
            <person name="Zhou Q.-M."/>
            <person name="Zhang T."/>
            <person name="Li H."/>
            <person name="Yu Y.-F."/>
            <person name="Zhang X.-L."/>
            <person name="Hao X.-Y."/>
            <person name="Wang M."/>
            <person name="Wang L."/>
            <person name="Wei J.-C."/>
        </authorList>
    </citation>
    <scope>NUCLEOTIDE SEQUENCE [LARGE SCALE GENOMIC DNA]</scope>
    <source>
        <strain evidence="4">Z07020 / HMAS-L-300199</strain>
    </source>
</reference>
<evidence type="ECO:0000313" key="3">
    <source>
        <dbReference type="EMBL" id="ERF76557.1"/>
    </source>
</evidence>
<dbReference type="InterPro" id="IPR056884">
    <property type="entry name" value="NPHP3-like_N"/>
</dbReference>
<feature type="domain" description="Nephrocystin 3-like N-terminal" evidence="2">
    <location>
        <begin position="364"/>
        <end position="551"/>
    </location>
</feature>
<keyword evidence="4" id="KW-1185">Reference proteome</keyword>
<dbReference type="HOGENOM" id="CLU_301875_0_0_1"/>
<evidence type="ECO:0000259" key="2">
    <source>
        <dbReference type="Pfam" id="PF24883"/>
    </source>
</evidence>
<organism evidence="3 4">
    <name type="scientific">Endocarpon pusillum (strain Z07020 / HMAS-L-300199)</name>
    <name type="common">Lichen-forming fungus</name>
    <dbReference type="NCBI Taxonomy" id="1263415"/>
    <lineage>
        <taxon>Eukaryota</taxon>
        <taxon>Fungi</taxon>
        <taxon>Dikarya</taxon>
        <taxon>Ascomycota</taxon>
        <taxon>Pezizomycotina</taxon>
        <taxon>Eurotiomycetes</taxon>
        <taxon>Chaetothyriomycetidae</taxon>
        <taxon>Verrucariales</taxon>
        <taxon>Verrucariaceae</taxon>
        <taxon>Endocarpon</taxon>
    </lineage>
</organism>
<dbReference type="PANTHER" id="PTHR10039">
    <property type="entry name" value="AMELOGENIN"/>
    <property type="match status" value="1"/>
</dbReference>
<evidence type="ECO:0000313" key="4">
    <source>
        <dbReference type="Proteomes" id="UP000019373"/>
    </source>
</evidence>
<dbReference type="OMA" id="SDLAEWG"/>
<gene>
    <name evidence="3" type="ORF">EPUS_05830</name>
</gene>
<dbReference type="Proteomes" id="UP000019373">
    <property type="component" value="Unassembled WGS sequence"/>
</dbReference>
<dbReference type="EMBL" id="KE720743">
    <property type="protein sequence ID" value="ERF76557.1"/>
    <property type="molecule type" value="Genomic_DNA"/>
</dbReference>
<keyword evidence="1" id="KW-0677">Repeat</keyword>
<dbReference type="AlphaFoldDB" id="U1GFX8"/>
<dbReference type="PANTHER" id="PTHR10039:SF5">
    <property type="entry name" value="NACHT DOMAIN-CONTAINING PROTEIN"/>
    <property type="match status" value="1"/>
</dbReference>
<accession>U1GFX8</accession>
<dbReference type="GeneID" id="19240777"/>
<dbReference type="InterPro" id="IPR027417">
    <property type="entry name" value="P-loop_NTPase"/>
</dbReference>
<dbReference type="RefSeq" id="XP_007786081.1">
    <property type="nucleotide sequence ID" value="XM_007787891.1"/>
</dbReference>
<dbReference type="SUPFAM" id="SSF53474">
    <property type="entry name" value="alpha/beta-Hydrolases"/>
    <property type="match status" value="1"/>
</dbReference>
<name>U1GFX8_ENDPU</name>
<proteinExistence type="predicted"/>
<dbReference type="OrthoDB" id="443402at2759"/>
<evidence type="ECO:0000256" key="1">
    <source>
        <dbReference type="ARBA" id="ARBA00022737"/>
    </source>
</evidence>
<sequence>MSVQRIGLSIVYQPTNGACHDFDIVLVHGLFGHPKNTWSTNIPWDLRETNRNDGNIINNIDEAIEDPPRKKARTLPKKLFREVFWPRDLLPKSFPQARILTWGYDVQIDQLLSSTSKASIFHHSETLLSDLAMVRSAPLEKEVPIIFIAHSLGGIVVKDALSLSRNETTFFNEILPATVGVLFLGTPHHGSKTASLGKIAFELSKLAFKTPNVQVLRGLEPKSEILERISRSFGQILATGNVKVHSFREELDTKGMMIVDSSSATIGYLHETRGSLHANHRDMAKFSCLEDVKFQRVVAVLGRWVEDIVGAQPPCKLRVHLDGNAPEVPDHLVFDEQYQACLRSLNYSEARVRFQNVEPAYEKTYKWLFHDRLGLTDWLQGKTRSSMFWLRGKPGSGKSTAMKFIMTHPLTRELLEKYHLKSWIVAGYFFHDRGTSAQKTAVSFLREILYQILLDRRDLFGVVYPVFKQLEENQSLTGVSADAVISWSISQLEAALELIGVRSTVDVNLCLFVDALDEHDGKHRELLSTLTRLARLTSNPLFRMRLCVSGRPDNVFVDGLQGCPGFAIEDHTTDDIGLYAEGRLQTEMRGELTKEGKQKLKTLGEDLIQKAQGVFLWVRLVVDELIDGLCEGDSIEELQSLLSETPTELKELYTRAIRRVSRTSPSLLSTMRYEAYVMFQIATHCPRPFSLYHFLSAALFVTTNKGIYTDLQTLSESQMERRLYSRSAGLLEATGPPKRSVQYIHQTVKEFMRNGQGDLIIREGISDRSQHSVNILLFRYLISAIPSLLDVDIGEQRVVTGNLLYYAYKAELEEGICVARYLDPVIFELPEKQQDNILFGTIAHFVQDSLRELEAPIFRWFIFKSPRRGGLRPRIQLLIIYIVTNLPLSLQYSITSQDTAIEENDAYVLLKAALMRYYALKMYDESDSSQILEVLLKSGVASGVSDQSYKLLDEIVESIQADQSPEAKRQAQLWAQFRHNAPSSDKRCY</sequence>
<dbReference type="Gene3D" id="3.40.50.300">
    <property type="entry name" value="P-loop containing nucleotide triphosphate hydrolases"/>
    <property type="match status" value="1"/>
</dbReference>
<dbReference type="eggNOG" id="KOG2029">
    <property type="taxonomic scope" value="Eukaryota"/>
</dbReference>
<dbReference type="InterPro" id="IPR029058">
    <property type="entry name" value="AB_hydrolase_fold"/>
</dbReference>
<dbReference type="Pfam" id="PF24883">
    <property type="entry name" value="NPHP3_N"/>
    <property type="match status" value="1"/>
</dbReference>